<name>G0UXH1_TRYCI</name>
<feature type="compositionally biased region" description="Basic and acidic residues" evidence="1">
    <location>
        <begin position="701"/>
        <end position="711"/>
    </location>
</feature>
<dbReference type="EMBL" id="HE575323">
    <property type="protein sequence ID" value="CCC94088.1"/>
    <property type="molecule type" value="Genomic_DNA"/>
</dbReference>
<sequence length="732" mass="83562">VQNYLWNYLRDDLHRLDPILYSIDDMDDFMGVWTRTYGSEPRTHLMRLRIRTFRLTTKLKHPDDFMVVVRAGPNQYATSRSRYSQEFKFGDELVVHICEPSTTEVLLLVVSVSGLHSVEVGRAAICFADIPLDTAFSRDVVIYENALNIDSREVGTLLIEGVANSFGLSSQVLTAERRDYYRQRVAAILSRNKPTELYRVEYLLSTNLEREEELIVELTDKYGPERGNEQINIQILGIKEFLLPCTCYVKVNVDGVQVLKTKTHRVDHSRLFDISSRNSATVHVQNPLQTSVRFELAESRILQSSRRLGIVELSLVNVLCSETSVYWLPIYSPERNEGIGLLGVQLDSPGFSKVKGLLGAPREKDQRLLCDVLRDVETLFSKFCPENLPHVQPIVAKAPSLKDIHHDLRNKLTAKKVLFTFYVQIDSVNLMKNEDKRAFEEGQLSVEVYCMHEHVTKSMKAGLEGRIMSGRLFPDIRLDILQPVSSEPQMSIPSVEIIFHKKRHNTYRPPIAVTRQHAAALMKPLNVQTEEVGRTILSLRALLTEEVYSMGEPFTVSIVPRDGSHPQGQMTCGGIESTHMANMGEVTLRVEIPAFEAIPRCLQFGRHVVHYFQRDYVRYYAMRIANFFKVYDPWKLCEFHYVLYERNVATGKWPRSLQQWLVSCIKTYGKEPAGDYGPEPKLLYRLGERGSQGAKQRSRSQHVDPGTDRANKSSSTVFTHTINSDRIGGMDS</sequence>
<feature type="region of interest" description="Disordered" evidence="1">
    <location>
        <begin position="689"/>
        <end position="718"/>
    </location>
</feature>
<evidence type="ECO:0000256" key="1">
    <source>
        <dbReference type="SAM" id="MobiDB-lite"/>
    </source>
</evidence>
<dbReference type="AlphaFoldDB" id="G0UXH1"/>
<gene>
    <name evidence="2" type="ORF">TCIL3000_10_8640</name>
</gene>
<dbReference type="VEuPathDB" id="TriTrypDB:TcIL3000_10_8640"/>
<reference evidence="2" key="1">
    <citation type="journal article" date="2012" name="Proc. Natl. Acad. Sci. U.S.A.">
        <title>Antigenic diversity is generated by distinct evolutionary mechanisms in African trypanosome species.</title>
        <authorList>
            <person name="Jackson A.P."/>
            <person name="Berry A."/>
            <person name="Aslett M."/>
            <person name="Allison H.C."/>
            <person name="Burton P."/>
            <person name="Vavrova-Anderson J."/>
            <person name="Brown R."/>
            <person name="Browne H."/>
            <person name="Corton N."/>
            <person name="Hauser H."/>
            <person name="Gamble J."/>
            <person name="Gilderthorp R."/>
            <person name="Marcello L."/>
            <person name="McQuillan J."/>
            <person name="Otto T.D."/>
            <person name="Quail M.A."/>
            <person name="Sanders M.J."/>
            <person name="van Tonder A."/>
            <person name="Ginger M.L."/>
            <person name="Field M.C."/>
            <person name="Barry J.D."/>
            <person name="Hertz-Fowler C."/>
            <person name="Berriman M."/>
        </authorList>
    </citation>
    <scope>NUCLEOTIDE SEQUENCE</scope>
    <source>
        <strain evidence="2">IL3000</strain>
    </source>
</reference>
<protein>
    <submittedName>
        <fullName evidence="2">Uncharacterized protein TCIL3000_10_8640</fullName>
    </submittedName>
</protein>
<dbReference type="SUPFAM" id="SSF49562">
    <property type="entry name" value="C2 domain (Calcium/lipid-binding domain, CaLB)"/>
    <property type="match status" value="1"/>
</dbReference>
<dbReference type="InterPro" id="IPR035892">
    <property type="entry name" value="C2_domain_sf"/>
</dbReference>
<feature type="non-terminal residue" evidence="2">
    <location>
        <position position="1"/>
    </location>
</feature>
<proteinExistence type="predicted"/>
<accession>G0UXH1</accession>
<dbReference type="PANTHER" id="PTHR39670">
    <property type="entry name" value="C2 DOMAIN-CONTAINING PROTEIN-RELATED"/>
    <property type="match status" value="1"/>
</dbReference>
<organism evidence="2">
    <name type="scientific">Trypanosoma congolense (strain IL3000)</name>
    <dbReference type="NCBI Taxonomy" id="1068625"/>
    <lineage>
        <taxon>Eukaryota</taxon>
        <taxon>Discoba</taxon>
        <taxon>Euglenozoa</taxon>
        <taxon>Kinetoplastea</taxon>
        <taxon>Metakinetoplastina</taxon>
        <taxon>Trypanosomatida</taxon>
        <taxon>Trypanosomatidae</taxon>
        <taxon>Trypanosoma</taxon>
        <taxon>Nannomonas</taxon>
    </lineage>
</organism>
<dbReference type="PANTHER" id="PTHR39670:SF4">
    <property type="entry name" value="C2 DOMAIN-CONTAINING PROTEIN"/>
    <property type="match status" value="1"/>
</dbReference>
<evidence type="ECO:0000313" key="2">
    <source>
        <dbReference type="EMBL" id="CCC94088.1"/>
    </source>
</evidence>